<dbReference type="EMBL" id="AM406670">
    <property type="protein sequence ID" value="CAL96550.1"/>
    <property type="molecule type" value="Genomic_DNA"/>
</dbReference>
<evidence type="ECO:0000313" key="2">
    <source>
        <dbReference type="EMBL" id="CAL96550.1"/>
    </source>
</evidence>
<proteinExistence type="predicted"/>
<organism evidence="2 3">
    <name type="scientific">Azoarcus sp. (strain BH72)</name>
    <dbReference type="NCBI Taxonomy" id="418699"/>
    <lineage>
        <taxon>Bacteria</taxon>
        <taxon>Pseudomonadati</taxon>
        <taxon>Pseudomonadota</taxon>
        <taxon>Betaproteobacteria</taxon>
        <taxon>Rhodocyclales</taxon>
        <taxon>Zoogloeaceae</taxon>
        <taxon>Azoarcus</taxon>
    </lineage>
</organism>
<evidence type="ECO:0000256" key="1">
    <source>
        <dbReference type="SAM" id="MobiDB-lite"/>
    </source>
</evidence>
<feature type="compositionally biased region" description="Basic residues" evidence="1">
    <location>
        <begin position="22"/>
        <end position="31"/>
    </location>
</feature>
<protein>
    <submittedName>
        <fullName evidence="2">Uncharacterized protein</fullName>
    </submittedName>
</protein>
<keyword evidence="3" id="KW-1185">Reference proteome</keyword>
<gene>
    <name evidence="2" type="ordered locus">azo3934</name>
</gene>
<sequence>MTINLYPAGAVRTGRPGDTAANRRRQAKRTS</sequence>
<name>A1KCJ4_AZOSB</name>
<dbReference type="Proteomes" id="UP000002588">
    <property type="component" value="Chromosome"/>
</dbReference>
<dbReference type="HOGENOM" id="CLU_3394834_0_0_4"/>
<reference evidence="2 3" key="1">
    <citation type="journal article" date="2006" name="Nat. Biotechnol.">
        <title>Complete genome of the mutualistic, N2-fixing grass endophyte Azoarcus sp. strain BH72.</title>
        <authorList>
            <person name="Krause A."/>
            <person name="Ramakumar A."/>
            <person name="Bartels D."/>
            <person name="Battistoni F."/>
            <person name="Bekel T."/>
            <person name="Boch J."/>
            <person name="Boehm M."/>
            <person name="Friedrich F."/>
            <person name="Hurek T."/>
            <person name="Krause L."/>
            <person name="Linke B."/>
            <person name="McHardy A.C."/>
            <person name="Sarkar A."/>
            <person name="Schneiker S."/>
            <person name="Syed A.A."/>
            <person name="Thauer R."/>
            <person name="Vorhoelter F.-J."/>
            <person name="Weidner S."/>
            <person name="Puehler A."/>
            <person name="Reinhold-Hurek B."/>
            <person name="Kaiser O."/>
            <person name="Goesmann A."/>
        </authorList>
    </citation>
    <scope>NUCLEOTIDE SEQUENCE [LARGE SCALE GENOMIC DNA]</scope>
    <source>
        <strain evidence="2 3">BH72</strain>
    </source>
</reference>
<evidence type="ECO:0000313" key="3">
    <source>
        <dbReference type="Proteomes" id="UP000002588"/>
    </source>
</evidence>
<dbReference type="AlphaFoldDB" id="A1KCJ4"/>
<feature type="region of interest" description="Disordered" evidence="1">
    <location>
        <begin position="1"/>
        <end position="31"/>
    </location>
</feature>
<dbReference type="KEGG" id="azo:azo3934"/>
<accession>A1KCJ4</accession>